<feature type="region of interest" description="Disordered" evidence="1">
    <location>
        <begin position="1"/>
        <end position="29"/>
    </location>
</feature>
<reference evidence="2 3" key="1">
    <citation type="submission" date="2019-01" db="EMBL/GenBank/DDBJ databases">
        <title>Draft genome sequence of Dictyobacter sp. Uno17.</title>
        <authorList>
            <person name="Wang C.M."/>
            <person name="Zheng Y."/>
            <person name="Sakai Y."/>
            <person name="Abe K."/>
            <person name="Yokota A."/>
            <person name="Yabe S."/>
        </authorList>
    </citation>
    <scope>NUCLEOTIDE SEQUENCE [LARGE SCALE GENOMIC DNA]</scope>
    <source>
        <strain evidence="2 3">Uno17</strain>
    </source>
</reference>
<evidence type="ECO:0000313" key="2">
    <source>
        <dbReference type="EMBL" id="GCF07641.1"/>
    </source>
</evidence>
<gene>
    <name evidence="2" type="ORF">KDI_12050</name>
</gene>
<accession>A0A5A5T848</accession>
<protein>
    <submittedName>
        <fullName evidence="2">Uncharacterized protein</fullName>
    </submittedName>
</protein>
<dbReference type="RefSeq" id="WP_149400653.1">
    <property type="nucleotide sequence ID" value="NZ_BIXY01000012.1"/>
</dbReference>
<sequence>MNFDDEDEYLNNTDELEETGSDNLLSDDDLRLPEDANPLVRLHAVRAWLKRQQAETKLALGVAALEIQEIEQAPETVPLRRRAQQEKQERIQRIQATFQSHQESLDAYEEASEWLEDCVNHTTVSERLLVEYYLQIEDVVRTALEDNSLQATPRIEALLNVQQRVERVAATYEED</sequence>
<dbReference type="AlphaFoldDB" id="A0A5A5T848"/>
<keyword evidence="3" id="KW-1185">Reference proteome</keyword>
<dbReference type="Proteomes" id="UP000322530">
    <property type="component" value="Unassembled WGS sequence"/>
</dbReference>
<organism evidence="2 3">
    <name type="scientific">Dictyobacter arantiisoli</name>
    <dbReference type="NCBI Taxonomy" id="2014874"/>
    <lineage>
        <taxon>Bacteria</taxon>
        <taxon>Bacillati</taxon>
        <taxon>Chloroflexota</taxon>
        <taxon>Ktedonobacteria</taxon>
        <taxon>Ktedonobacterales</taxon>
        <taxon>Dictyobacteraceae</taxon>
        <taxon>Dictyobacter</taxon>
    </lineage>
</organism>
<comment type="caution">
    <text evidence="2">The sequence shown here is derived from an EMBL/GenBank/DDBJ whole genome shotgun (WGS) entry which is preliminary data.</text>
</comment>
<evidence type="ECO:0000313" key="3">
    <source>
        <dbReference type="Proteomes" id="UP000322530"/>
    </source>
</evidence>
<name>A0A5A5T848_9CHLR</name>
<proteinExistence type="predicted"/>
<dbReference type="OrthoDB" id="164585at2"/>
<evidence type="ECO:0000256" key="1">
    <source>
        <dbReference type="SAM" id="MobiDB-lite"/>
    </source>
</evidence>
<dbReference type="EMBL" id="BIXY01000012">
    <property type="protein sequence ID" value="GCF07641.1"/>
    <property type="molecule type" value="Genomic_DNA"/>
</dbReference>
<feature type="compositionally biased region" description="Acidic residues" evidence="1">
    <location>
        <begin position="1"/>
        <end position="20"/>
    </location>
</feature>